<feature type="domain" description="Rhodopsin" evidence="7">
    <location>
        <begin position="16"/>
        <end position="149"/>
    </location>
</feature>
<evidence type="ECO:0000256" key="3">
    <source>
        <dbReference type="ARBA" id="ARBA00022989"/>
    </source>
</evidence>
<evidence type="ECO:0000256" key="4">
    <source>
        <dbReference type="ARBA" id="ARBA00023136"/>
    </source>
</evidence>
<dbReference type="PANTHER" id="PTHR33048:SF47">
    <property type="entry name" value="INTEGRAL MEMBRANE PROTEIN-RELATED"/>
    <property type="match status" value="1"/>
</dbReference>
<dbReference type="InterPro" id="IPR052337">
    <property type="entry name" value="SAT4-like"/>
</dbReference>
<name>A0A1B5KZ24_USTVR</name>
<gene>
    <name evidence="8" type="ORF">UVI_02010540</name>
</gene>
<keyword evidence="2 6" id="KW-0812">Transmembrane</keyword>
<feature type="transmembrane region" description="Helical" evidence="6">
    <location>
        <begin position="82"/>
        <end position="100"/>
    </location>
</feature>
<proteinExistence type="inferred from homology"/>
<protein>
    <recommendedName>
        <fullName evidence="7">Rhodopsin domain-containing protein</fullName>
    </recommendedName>
</protein>
<dbReference type="InterPro" id="IPR049326">
    <property type="entry name" value="Rhodopsin_dom_fungi"/>
</dbReference>
<evidence type="ECO:0000256" key="1">
    <source>
        <dbReference type="ARBA" id="ARBA00004141"/>
    </source>
</evidence>
<sequence>MTERLGIRAHTGTRSAVLKYGLGRKMSDLPIPQEEARYYEPQLQETQEHTYTISIGAAQLSLLVLYWRLFKSDRGAKIAIQVLSALVVGWLIARILVATFQCVPPEYFWDKAISGTCPVDPGQFFIWSVSTHLAMDVALMILPAMCVASIVMLVESTRYNAKEDEIMWNTAAPAMWSAAEIHLSVMACKL</sequence>
<evidence type="ECO:0000313" key="9">
    <source>
        <dbReference type="Proteomes" id="UP000054053"/>
    </source>
</evidence>
<evidence type="ECO:0000256" key="2">
    <source>
        <dbReference type="ARBA" id="ARBA00022692"/>
    </source>
</evidence>
<dbReference type="EMBL" id="BBTG02000004">
    <property type="protein sequence ID" value="GAO15391.1"/>
    <property type="molecule type" value="Genomic_DNA"/>
</dbReference>
<dbReference type="PANTHER" id="PTHR33048">
    <property type="entry name" value="PTH11-LIKE INTEGRAL MEMBRANE PROTEIN (AFU_ORTHOLOGUE AFUA_5G11245)"/>
    <property type="match status" value="1"/>
</dbReference>
<organism evidence="8 9">
    <name type="scientific">Ustilaginoidea virens</name>
    <name type="common">Rice false smut fungus</name>
    <name type="synonym">Villosiclava virens</name>
    <dbReference type="NCBI Taxonomy" id="1159556"/>
    <lineage>
        <taxon>Eukaryota</taxon>
        <taxon>Fungi</taxon>
        <taxon>Dikarya</taxon>
        <taxon>Ascomycota</taxon>
        <taxon>Pezizomycotina</taxon>
        <taxon>Sordariomycetes</taxon>
        <taxon>Hypocreomycetidae</taxon>
        <taxon>Hypocreales</taxon>
        <taxon>Clavicipitaceae</taxon>
        <taxon>Ustilaginoidea</taxon>
    </lineage>
</organism>
<evidence type="ECO:0000256" key="5">
    <source>
        <dbReference type="ARBA" id="ARBA00038359"/>
    </source>
</evidence>
<evidence type="ECO:0000256" key="6">
    <source>
        <dbReference type="SAM" id="Phobius"/>
    </source>
</evidence>
<dbReference type="AlphaFoldDB" id="A0A1B5KZ24"/>
<comment type="subcellular location">
    <subcellularLocation>
        <location evidence="1">Membrane</location>
        <topology evidence="1">Multi-pass membrane protein</topology>
    </subcellularLocation>
</comment>
<comment type="caution">
    <text evidence="8">The sequence shown here is derived from an EMBL/GenBank/DDBJ whole genome shotgun (WGS) entry which is preliminary data.</text>
</comment>
<dbReference type="Proteomes" id="UP000054053">
    <property type="component" value="Unassembled WGS sequence"/>
</dbReference>
<dbReference type="GO" id="GO:0016020">
    <property type="term" value="C:membrane"/>
    <property type="evidence" value="ECO:0007669"/>
    <property type="project" value="UniProtKB-SubCell"/>
</dbReference>
<dbReference type="Pfam" id="PF20684">
    <property type="entry name" value="Fung_rhodopsin"/>
    <property type="match status" value="1"/>
</dbReference>
<keyword evidence="4 6" id="KW-0472">Membrane</keyword>
<keyword evidence="3 6" id="KW-1133">Transmembrane helix</keyword>
<comment type="similarity">
    <text evidence="5">Belongs to the SAT4 family.</text>
</comment>
<accession>A0A1B5KZ24</accession>
<evidence type="ECO:0000259" key="7">
    <source>
        <dbReference type="Pfam" id="PF20684"/>
    </source>
</evidence>
<evidence type="ECO:0000313" key="8">
    <source>
        <dbReference type="EMBL" id="GAO15391.1"/>
    </source>
</evidence>
<feature type="transmembrane region" description="Helical" evidence="6">
    <location>
        <begin position="133"/>
        <end position="154"/>
    </location>
</feature>
<reference evidence="9" key="1">
    <citation type="journal article" date="2016" name="Genome Announc.">
        <title>Genome sequence of Ustilaginoidea virens IPU010, a rice pathogenic fungus causing false smut.</title>
        <authorList>
            <person name="Kumagai T."/>
            <person name="Ishii T."/>
            <person name="Terai G."/>
            <person name="Umemura M."/>
            <person name="Machida M."/>
            <person name="Asai K."/>
        </authorList>
    </citation>
    <scope>NUCLEOTIDE SEQUENCE [LARGE SCALE GENOMIC DNA]</scope>
    <source>
        <strain evidence="9">IPU010</strain>
    </source>
</reference>